<accession>A0A511NAB5</accession>
<dbReference type="Pfam" id="PF14542">
    <property type="entry name" value="Acetyltransf_CG"/>
    <property type="match status" value="1"/>
</dbReference>
<dbReference type="PROSITE" id="PS51729">
    <property type="entry name" value="GNAT_YJDJ"/>
    <property type="match status" value="1"/>
</dbReference>
<dbReference type="GO" id="GO:0016747">
    <property type="term" value="F:acyltransferase activity, transferring groups other than amino-acyl groups"/>
    <property type="evidence" value="ECO:0007669"/>
    <property type="project" value="InterPro"/>
</dbReference>
<sequence>MSDITIRNQTELKHYEAVLNGEVVAFAEYRPLEGAVMFAHTEVNESIEGKGIGSALIRQALDETRAAGKWVIPMCPFVVGFIQRHPEYVEAVNPQHRRIFGI</sequence>
<dbReference type="InterPro" id="IPR031165">
    <property type="entry name" value="GNAT_YJDJ"/>
</dbReference>
<dbReference type="Gene3D" id="3.40.630.30">
    <property type="match status" value="1"/>
</dbReference>
<feature type="domain" description="N-acetyltransferase" evidence="2">
    <location>
        <begin position="7"/>
        <end position="93"/>
    </location>
</feature>
<dbReference type="EMBL" id="BJXB01000042">
    <property type="protein sequence ID" value="GEM49750.1"/>
    <property type="molecule type" value="Genomic_DNA"/>
</dbReference>
<dbReference type="SUPFAM" id="SSF55729">
    <property type="entry name" value="Acyl-CoA N-acyltransferases (Nat)"/>
    <property type="match status" value="1"/>
</dbReference>
<dbReference type="InterPro" id="IPR045057">
    <property type="entry name" value="Gcn5-rel_NAT"/>
</dbReference>
<evidence type="ECO:0000313" key="3">
    <source>
        <dbReference type="EMBL" id="GEM49750.1"/>
    </source>
</evidence>
<dbReference type="InterPro" id="IPR016181">
    <property type="entry name" value="Acyl_CoA_acyltransferase"/>
</dbReference>
<organism evidence="3 4">
    <name type="scientific">Deinococcus cellulosilyticus (strain DSM 18568 / NBRC 106333 / KACC 11606 / 5516J-15)</name>
    <dbReference type="NCBI Taxonomy" id="1223518"/>
    <lineage>
        <taxon>Bacteria</taxon>
        <taxon>Thermotogati</taxon>
        <taxon>Deinococcota</taxon>
        <taxon>Deinococci</taxon>
        <taxon>Deinococcales</taxon>
        <taxon>Deinococcaceae</taxon>
        <taxon>Deinococcus</taxon>
    </lineage>
</organism>
<proteinExistence type="predicted"/>
<dbReference type="PROSITE" id="PS51186">
    <property type="entry name" value="GNAT"/>
    <property type="match status" value="1"/>
</dbReference>
<dbReference type="CDD" id="cd04301">
    <property type="entry name" value="NAT_SF"/>
    <property type="match status" value="1"/>
</dbReference>
<feature type="domain" description="N-acetyltransferase" evidence="1">
    <location>
        <begin position="1"/>
        <end position="99"/>
    </location>
</feature>
<evidence type="ECO:0000259" key="1">
    <source>
        <dbReference type="PROSITE" id="PS51186"/>
    </source>
</evidence>
<dbReference type="AlphaFoldDB" id="A0A511NAB5"/>
<keyword evidence="4" id="KW-1185">Reference proteome</keyword>
<protein>
    <submittedName>
        <fullName evidence="3">N-acetyltransferase</fullName>
    </submittedName>
</protein>
<reference evidence="3 4" key="1">
    <citation type="submission" date="2019-07" db="EMBL/GenBank/DDBJ databases">
        <title>Whole genome shotgun sequence of Deinococcus cellulosilyticus NBRC 106333.</title>
        <authorList>
            <person name="Hosoyama A."/>
            <person name="Uohara A."/>
            <person name="Ohji S."/>
            <person name="Ichikawa N."/>
        </authorList>
    </citation>
    <scope>NUCLEOTIDE SEQUENCE [LARGE SCALE GENOMIC DNA]</scope>
    <source>
        <strain evidence="3 4">NBRC 106333</strain>
    </source>
</reference>
<gene>
    <name evidence="3" type="ORF">DC3_53850</name>
</gene>
<keyword evidence="3" id="KW-0808">Transferase</keyword>
<dbReference type="InterPro" id="IPR000182">
    <property type="entry name" value="GNAT_dom"/>
</dbReference>
<name>A0A511NAB5_DEIC1</name>
<evidence type="ECO:0000313" key="4">
    <source>
        <dbReference type="Proteomes" id="UP000321306"/>
    </source>
</evidence>
<evidence type="ECO:0000259" key="2">
    <source>
        <dbReference type="PROSITE" id="PS51729"/>
    </source>
</evidence>
<dbReference type="PANTHER" id="PTHR31435:SF10">
    <property type="entry name" value="BSR4717 PROTEIN"/>
    <property type="match status" value="1"/>
</dbReference>
<dbReference type="Proteomes" id="UP000321306">
    <property type="component" value="Unassembled WGS sequence"/>
</dbReference>
<dbReference type="OrthoDB" id="9793389at2"/>
<comment type="caution">
    <text evidence="3">The sequence shown here is derived from an EMBL/GenBank/DDBJ whole genome shotgun (WGS) entry which is preliminary data.</text>
</comment>
<dbReference type="PANTHER" id="PTHR31435">
    <property type="entry name" value="PROTEIN NATD1"/>
    <property type="match status" value="1"/>
</dbReference>